<dbReference type="InterPro" id="IPR009061">
    <property type="entry name" value="DNA-bd_dom_put_sf"/>
</dbReference>
<feature type="region of interest" description="Disordered" evidence="1">
    <location>
        <begin position="1"/>
        <end position="36"/>
    </location>
</feature>
<protein>
    <submittedName>
        <fullName evidence="3">DNA-binding transcriptional MerR regulator</fullName>
    </submittedName>
</protein>
<dbReference type="GO" id="GO:0003677">
    <property type="term" value="F:DNA binding"/>
    <property type="evidence" value="ECO:0007669"/>
    <property type="project" value="UniProtKB-KW"/>
</dbReference>
<dbReference type="InterPro" id="IPR000551">
    <property type="entry name" value="MerR-type_HTH_dom"/>
</dbReference>
<evidence type="ECO:0000259" key="2">
    <source>
        <dbReference type="PROSITE" id="PS50937"/>
    </source>
</evidence>
<evidence type="ECO:0000313" key="3">
    <source>
        <dbReference type="EMBL" id="PTW44737.1"/>
    </source>
</evidence>
<reference evidence="3 4" key="1">
    <citation type="submission" date="2018-04" db="EMBL/GenBank/DDBJ databases">
        <title>Genomic Encyclopedia of Type Strains, Phase III (KMG-III): the genomes of soil and plant-associated and newly described type strains.</title>
        <authorList>
            <person name="Whitman W."/>
        </authorList>
    </citation>
    <scope>NUCLEOTIDE SEQUENCE [LARGE SCALE GENOMIC DNA]</scope>
    <source>
        <strain evidence="3 4">MA-olki</strain>
    </source>
</reference>
<dbReference type="PROSITE" id="PS50937">
    <property type="entry name" value="HTH_MERR_2"/>
    <property type="match status" value="1"/>
</dbReference>
<feature type="domain" description="HTH merR-type" evidence="2">
    <location>
        <begin position="57"/>
        <end position="125"/>
    </location>
</feature>
<dbReference type="EMBL" id="QAYE01000009">
    <property type="protein sequence ID" value="PTW44737.1"/>
    <property type="molecule type" value="Genomic_DNA"/>
</dbReference>
<accession>A0A2T5TZQ5</accession>
<comment type="caution">
    <text evidence="3">The sequence shown here is derived from an EMBL/GenBank/DDBJ whole genome shotgun (WGS) entry which is preliminary data.</text>
</comment>
<dbReference type="AlphaFoldDB" id="A0A2T5TZQ5"/>
<evidence type="ECO:0000313" key="4">
    <source>
        <dbReference type="Proteomes" id="UP000244013"/>
    </source>
</evidence>
<dbReference type="Pfam" id="PF13411">
    <property type="entry name" value="MerR_1"/>
    <property type="match status" value="1"/>
</dbReference>
<organism evidence="3 4">
    <name type="scientific">Sphingomonas faeni</name>
    <dbReference type="NCBI Taxonomy" id="185950"/>
    <lineage>
        <taxon>Bacteria</taxon>
        <taxon>Pseudomonadati</taxon>
        <taxon>Pseudomonadota</taxon>
        <taxon>Alphaproteobacteria</taxon>
        <taxon>Sphingomonadales</taxon>
        <taxon>Sphingomonadaceae</taxon>
        <taxon>Sphingomonas</taxon>
    </lineage>
</organism>
<keyword evidence="3" id="KW-0238">DNA-binding</keyword>
<feature type="compositionally biased region" description="Acidic residues" evidence="1">
    <location>
        <begin position="7"/>
        <end position="23"/>
    </location>
</feature>
<dbReference type="GO" id="GO:0006355">
    <property type="term" value="P:regulation of DNA-templated transcription"/>
    <property type="evidence" value="ECO:0007669"/>
    <property type="project" value="InterPro"/>
</dbReference>
<proteinExistence type="predicted"/>
<dbReference type="SMART" id="SM00422">
    <property type="entry name" value="HTH_MERR"/>
    <property type="match status" value="1"/>
</dbReference>
<dbReference type="Gene3D" id="1.10.1660.10">
    <property type="match status" value="1"/>
</dbReference>
<gene>
    <name evidence="3" type="ORF">C8J25_109167</name>
</gene>
<dbReference type="CDD" id="cd04765">
    <property type="entry name" value="HTH_MlrA-like_sg2"/>
    <property type="match status" value="1"/>
</dbReference>
<evidence type="ECO:0000256" key="1">
    <source>
        <dbReference type="SAM" id="MobiDB-lite"/>
    </source>
</evidence>
<name>A0A2T5TZQ5_9SPHN</name>
<sequence length="161" mass="17258">MPTDPVMPDDADTSGGDFTDDIDVAGGPGSDDDGSTSIGAVGIATAGPGKAGAAFRTIGELSRETGLPQHILRYWETRFPQLRPLQRAGNRRYYRAEDAVLVRRIDTLLNREGYTVRGVQQLLAAEKTSPVTTDTIEPVIPALRAIRALLAQALAEDGRRA</sequence>
<dbReference type="SUPFAM" id="SSF46955">
    <property type="entry name" value="Putative DNA-binding domain"/>
    <property type="match status" value="1"/>
</dbReference>
<dbReference type="Proteomes" id="UP000244013">
    <property type="component" value="Unassembled WGS sequence"/>
</dbReference>